<dbReference type="RefSeq" id="WP_338535084.1">
    <property type="nucleotide sequence ID" value="NZ_AP028654.1"/>
</dbReference>
<keyword evidence="2" id="KW-0813">Transport</keyword>
<dbReference type="GO" id="GO:0016887">
    <property type="term" value="F:ATP hydrolysis activity"/>
    <property type="evidence" value="ECO:0007669"/>
    <property type="project" value="InterPro"/>
</dbReference>
<feature type="domain" description="ABC transporter" evidence="9">
    <location>
        <begin position="257"/>
        <end position="501"/>
    </location>
</feature>
<keyword evidence="11" id="KW-1185">Reference proteome</keyword>
<dbReference type="PROSITE" id="PS00211">
    <property type="entry name" value="ABC_TRANSPORTER_1"/>
    <property type="match status" value="1"/>
</dbReference>
<keyword evidence="8" id="KW-0472">Membrane</keyword>
<dbReference type="InterPro" id="IPR003439">
    <property type="entry name" value="ABC_transporter-like_ATP-bd"/>
</dbReference>
<dbReference type="SUPFAM" id="SSF52540">
    <property type="entry name" value="P-loop containing nucleoside triphosphate hydrolases"/>
    <property type="match status" value="2"/>
</dbReference>
<dbReference type="KEGG" id="hprf:HLPR_17840"/>
<feature type="domain" description="ABC transporter" evidence="9">
    <location>
        <begin position="5"/>
        <end position="240"/>
    </location>
</feature>
<dbReference type="Proteomes" id="UP001321786">
    <property type="component" value="Chromosome"/>
</dbReference>
<evidence type="ECO:0000256" key="7">
    <source>
        <dbReference type="ARBA" id="ARBA00022967"/>
    </source>
</evidence>
<keyword evidence="3" id="KW-1003">Cell membrane</keyword>
<reference evidence="10 11" key="1">
    <citation type="submission" date="2023-08" db="EMBL/GenBank/DDBJ databases">
        <title>Helicovermis profunda gen. nov., sp. nov., a novel mesophilic, fermentative bacterium within the Bacillota from a deep-sea hydrothermal vent chimney.</title>
        <authorList>
            <person name="Miyazaki U."/>
            <person name="Mizutani D."/>
            <person name="Hashimoto Y."/>
            <person name="Tame A."/>
            <person name="Sawayama S."/>
            <person name="Miyazaki J."/>
            <person name="Takai K."/>
            <person name="Nakagawa S."/>
        </authorList>
    </citation>
    <scope>NUCLEOTIDE SEQUENCE [LARGE SCALE GENOMIC DNA]</scope>
    <source>
        <strain evidence="10 11">S502</strain>
    </source>
</reference>
<evidence type="ECO:0000256" key="5">
    <source>
        <dbReference type="ARBA" id="ARBA00022741"/>
    </source>
</evidence>
<dbReference type="InterPro" id="IPR027417">
    <property type="entry name" value="P-loop_NTPase"/>
</dbReference>
<keyword evidence="7" id="KW-1278">Translocase</keyword>
<dbReference type="CDD" id="cd03216">
    <property type="entry name" value="ABC_Carb_Monos_I"/>
    <property type="match status" value="1"/>
</dbReference>
<comment type="subcellular location">
    <subcellularLocation>
        <location evidence="1">Cell membrane</location>
        <topology evidence="1">Peripheral membrane protein</topology>
    </subcellularLocation>
</comment>
<dbReference type="GO" id="GO:0005524">
    <property type="term" value="F:ATP binding"/>
    <property type="evidence" value="ECO:0007669"/>
    <property type="project" value="UniProtKB-KW"/>
</dbReference>
<dbReference type="Gene3D" id="3.40.50.300">
    <property type="entry name" value="P-loop containing nucleotide triphosphate hydrolases"/>
    <property type="match status" value="2"/>
</dbReference>
<keyword evidence="5" id="KW-0547">Nucleotide-binding</keyword>
<accession>A0AAU9E4U3</accession>
<gene>
    <name evidence="10" type="ORF">HLPR_17840</name>
</gene>
<proteinExistence type="predicted"/>
<protein>
    <submittedName>
        <fullName evidence="10">ABC transporter ATP-binding protein</fullName>
    </submittedName>
</protein>
<sequence length="515" mass="57887">MEVILKMESVTKRFGTLIADDCVNFDVRKGEIHSLLGENGAGKSTLMNCLYGLYKPEEGHIYFENKKVDFHSAKDAIDIGIGMIHQHFMLVPVHTVLENIIMGMKKDHSFVIDKKKSEKKILEIANKYGMDIPINDYVSNISVGTQQRVEIVKALYRGAKLLIMDEPTAVLTPQETKDLFKTLKIMSQNGMSIILITHKLNEVLEVSDRVTVLRDGKVIDVVNTNETNEMKLTKLMIGRDIKKLKSDRKKCFDETILSISNLSYKKSNGVDALKNINLTVKKGEILGIAGVDGNGQNELAEAITGLIKNIDGEIRLLDNVLNGKHIKERTNYGIGYIPEDRHRRGLVLDFSVSENIILQVFNKPPFAKNMFFDFEKIDEHSNKMIEEYNIKTLNKDTLAKKLSGGNQQKIVVAREIDRKPILLIAMQPTRGVDIGAIEFIHGQILKEREKGTAVLLISTEITEINALSDRIAVLHSGEIMGIIDKEEFDENLLGLMMAGQPLEDARIHRRGLENG</sequence>
<dbReference type="PANTHER" id="PTHR43790">
    <property type="entry name" value="CARBOHYDRATE TRANSPORT ATP-BINDING PROTEIN MG119-RELATED"/>
    <property type="match status" value="1"/>
</dbReference>
<evidence type="ECO:0000313" key="10">
    <source>
        <dbReference type="EMBL" id="BEP29453.1"/>
    </source>
</evidence>
<dbReference type="CDD" id="cd03215">
    <property type="entry name" value="ABC_Carb_Monos_II"/>
    <property type="match status" value="1"/>
</dbReference>
<dbReference type="InterPro" id="IPR003593">
    <property type="entry name" value="AAA+_ATPase"/>
</dbReference>
<evidence type="ECO:0000256" key="1">
    <source>
        <dbReference type="ARBA" id="ARBA00004202"/>
    </source>
</evidence>
<dbReference type="GO" id="GO:0005886">
    <property type="term" value="C:plasma membrane"/>
    <property type="evidence" value="ECO:0007669"/>
    <property type="project" value="UniProtKB-SubCell"/>
</dbReference>
<dbReference type="FunFam" id="3.40.50.300:FF:000127">
    <property type="entry name" value="Ribose import ATP-binding protein RbsA"/>
    <property type="match status" value="1"/>
</dbReference>
<dbReference type="SMART" id="SM00382">
    <property type="entry name" value="AAA"/>
    <property type="match status" value="1"/>
</dbReference>
<evidence type="ECO:0000256" key="8">
    <source>
        <dbReference type="ARBA" id="ARBA00023136"/>
    </source>
</evidence>
<evidence type="ECO:0000313" key="11">
    <source>
        <dbReference type="Proteomes" id="UP001321786"/>
    </source>
</evidence>
<evidence type="ECO:0000256" key="2">
    <source>
        <dbReference type="ARBA" id="ARBA00022448"/>
    </source>
</evidence>
<evidence type="ECO:0000259" key="9">
    <source>
        <dbReference type="PROSITE" id="PS50893"/>
    </source>
</evidence>
<keyword evidence="4" id="KW-0677">Repeat</keyword>
<evidence type="ECO:0000256" key="4">
    <source>
        <dbReference type="ARBA" id="ARBA00022737"/>
    </source>
</evidence>
<keyword evidence="6 10" id="KW-0067">ATP-binding</keyword>
<dbReference type="PROSITE" id="PS50893">
    <property type="entry name" value="ABC_TRANSPORTER_2"/>
    <property type="match status" value="2"/>
</dbReference>
<name>A0AAU9E4U3_9FIRM</name>
<dbReference type="AlphaFoldDB" id="A0AAU9E4U3"/>
<dbReference type="Pfam" id="PF00005">
    <property type="entry name" value="ABC_tran"/>
    <property type="match status" value="2"/>
</dbReference>
<evidence type="ECO:0000256" key="6">
    <source>
        <dbReference type="ARBA" id="ARBA00022840"/>
    </source>
</evidence>
<dbReference type="InterPro" id="IPR017871">
    <property type="entry name" value="ABC_transporter-like_CS"/>
</dbReference>
<dbReference type="InterPro" id="IPR050107">
    <property type="entry name" value="ABC_carbohydrate_import_ATPase"/>
</dbReference>
<evidence type="ECO:0000256" key="3">
    <source>
        <dbReference type="ARBA" id="ARBA00022475"/>
    </source>
</evidence>
<organism evidence="10 11">
    <name type="scientific">Helicovermis profundi</name>
    <dbReference type="NCBI Taxonomy" id="3065157"/>
    <lineage>
        <taxon>Bacteria</taxon>
        <taxon>Bacillati</taxon>
        <taxon>Bacillota</taxon>
        <taxon>Clostridia</taxon>
        <taxon>Helicovermis</taxon>
    </lineage>
</organism>
<dbReference type="PANTHER" id="PTHR43790:SF4">
    <property type="entry name" value="GUANOSINE IMPORT ATP-BINDING PROTEIN NUPO"/>
    <property type="match status" value="1"/>
</dbReference>
<dbReference type="EMBL" id="AP028654">
    <property type="protein sequence ID" value="BEP29453.1"/>
    <property type="molecule type" value="Genomic_DNA"/>
</dbReference>